<proteinExistence type="predicted"/>
<reference evidence="1 2" key="1">
    <citation type="submission" date="2020-08" db="EMBL/GenBank/DDBJ databases">
        <title>Genome public.</title>
        <authorList>
            <person name="Liu C."/>
            <person name="Sun Q."/>
        </authorList>
    </citation>
    <scope>NUCLEOTIDE SEQUENCE [LARGE SCALE GENOMIC DNA]</scope>
    <source>
        <strain evidence="1 2">BX2</strain>
    </source>
</reference>
<dbReference type="RefSeq" id="WP_186957982.1">
    <property type="nucleotide sequence ID" value="NZ_JACOOI010000001.1"/>
</dbReference>
<dbReference type="EMBL" id="JACOOI010000001">
    <property type="protein sequence ID" value="MBC5641518.1"/>
    <property type="molecule type" value="Genomic_DNA"/>
</dbReference>
<evidence type="ECO:0000313" key="2">
    <source>
        <dbReference type="Proteomes" id="UP000644010"/>
    </source>
</evidence>
<name>A0ABR7DX80_9BACT</name>
<sequence length="60" mass="6833">MGKQAYCCNIDSVVNAIPHYKMTDFDPYFTNIDLVLPLYKGNLLSLGDKHLNLTKQNVML</sequence>
<gene>
    <name evidence="1" type="ORF">H8S77_01265</name>
</gene>
<organism evidence="1 2">
    <name type="scientific">Parabacteroides segnis</name>
    <dbReference type="NCBI Taxonomy" id="2763058"/>
    <lineage>
        <taxon>Bacteria</taxon>
        <taxon>Pseudomonadati</taxon>
        <taxon>Bacteroidota</taxon>
        <taxon>Bacteroidia</taxon>
        <taxon>Bacteroidales</taxon>
        <taxon>Tannerellaceae</taxon>
        <taxon>Parabacteroides</taxon>
    </lineage>
</organism>
<evidence type="ECO:0000313" key="1">
    <source>
        <dbReference type="EMBL" id="MBC5641518.1"/>
    </source>
</evidence>
<comment type="caution">
    <text evidence="1">The sequence shown here is derived from an EMBL/GenBank/DDBJ whole genome shotgun (WGS) entry which is preliminary data.</text>
</comment>
<accession>A0ABR7DX80</accession>
<keyword evidence="2" id="KW-1185">Reference proteome</keyword>
<dbReference type="Proteomes" id="UP000644010">
    <property type="component" value="Unassembled WGS sequence"/>
</dbReference>
<protein>
    <submittedName>
        <fullName evidence="1">Uncharacterized protein</fullName>
    </submittedName>
</protein>